<evidence type="ECO:0000256" key="2">
    <source>
        <dbReference type="ARBA" id="ARBA00022741"/>
    </source>
</evidence>
<dbReference type="AlphaFoldDB" id="A0A554LJM4"/>
<dbReference type="EMBL" id="VMGK01000008">
    <property type="protein sequence ID" value="TSC93048.1"/>
    <property type="molecule type" value="Genomic_DNA"/>
</dbReference>
<dbReference type="SUPFAM" id="SSF53244">
    <property type="entry name" value="MurD-like peptide ligases, peptide-binding domain"/>
    <property type="match status" value="1"/>
</dbReference>
<dbReference type="Pfam" id="PF02875">
    <property type="entry name" value="Mur_ligase_C"/>
    <property type="match status" value="1"/>
</dbReference>
<reference evidence="6 7" key="1">
    <citation type="submission" date="2017-07" db="EMBL/GenBank/DDBJ databases">
        <title>Mechanisms for carbon and nitrogen cycling indicate functional differentiation within the Candidate Phyla Radiation.</title>
        <authorList>
            <person name="Danczak R.E."/>
            <person name="Johnston M.D."/>
            <person name="Kenah C."/>
            <person name="Slattery M."/>
            <person name="Wrighton K.C."/>
            <person name="Wilkins M.J."/>
        </authorList>
    </citation>
    <scope>NUCLEOTIDE SEQUENCE [LARGE SCALE GENOMIC DNA]</scope>
    <source>
        <strain evidence="6">Licking1014_7</strain>
    </source>
</reference>
<evidence type="ECO:0000256" key="1">
    <source>
        <dbReference type="ARBA" id="ARBA00022598"/>
    </source>
</evidence>
<dbReference type="InterPro" id="IPR036565">
    <property type="entry name" value="Mur-like_cat_sf"/>
</dbReference>
<dbReference type="InterPro" id="IPR051046">
    <property type="entry name" value="MurCDEF_CellWall_CoF430Synth"/>
</dbReference>
<dbReference type="InterPro" id="IPR013221">
    <property type="entry name" value="Mur_ligase_cen"/>
</dbReference>
<evidence type="ECO:0000259" key="4">
    <source>
        <dbReference type="Pfam" id="PF02875"/>
    </source>
</evidence>
<evidence type="ECO:0000259" key="5">
    <source>
        <dbReference type="Pfam" id="PF08245"/>
    </source>
</evidence>
<accession>A0A554LJM4</accession>
<keyword evidence="3" id="KW-0067">ATP-binding</keyword>
<dbReference type="Proteomes" id="UP000315689">
    <property type="component" value="Unassembled WGS sequence"/>
</dbReference>
<keyword evidence="1 6" id="KW-0436">Ligase</keyword>
<dbReference type="SUPFAM" id="SSF53623">
    <property type="entry name" value="MurD-like peptide ligases, catalytic domain"/>
    <property type="match status" value="1"/>
</dbReference>
<evidence type="ECO:0000313" key="6">
    <source>
        <dbReference type="EMBL" id="TSC93048.1"/>
    </source>
</evidence>
<gene>
    <name evidence="6" type="ORF">CEN89_288</name>
</gene>
<feature type="domain" description="Mur ligase central" evidence="5">
    <location>
        <begin position="91"/>
        <end position="178"/>
    </location>
</feature>
<protein>
    <submittedName>
        <fullName evidence="6">UDP-N-acetylmuramoyl-tripeptide--D-alanyl-D-alanine ligase</fullName>
    </submittedName>
</protein>
<comment type="caution">
    <text evidence="6">The sequence shown here is derived from an EMBL/GenBank/DDBJ whole genome shotgun (WGS) entry which is preliminary data.</text>
</comment>
<dbReference type="Gene3D" id="3.90.190.20">
    <property type="entry name" value="Mur ligase, C-terminal domain"/>
    <property type="match status" value="1"/>
</dbReference>
<dbReference type="GO" id="GO:0005524">
    <property type="term" value="F:ATP binding"/>
    <property type="evidence" value="ECO:0007669"/>
    <property type="project" value="UniProtKB-KW"/>
</dbReference>
<dbReference type="InterPro" id="IPR036615">
    <property type="entry name" value="Mur_ligase_C_dom_sf"/>
</dbReference>
<name>A0A554LJM4_9BACT</name>
<dbReference type="Pfam" id="PF08245">
    <property type="entry name" value="Mur_ligase_M"/>
    <property type="match status" value="2"/>
</dbReference>
<dbReference type="PANTHER" id="PTHR43024:SF1">
    <property type="entry name" value="UDP-N-ACETYLMURAMOYL-TRIPEPTIDE--D-ALANYL-D-ALANINE LIGASE"/>
    <property type="match status" value="1"/>
</dbReference>
<keyword evidence="2" id="KW-0547">Nucleotide-binding</keyword>
<dbReference type="GO" id="GO:0016881">
    <property type="term" value="F:acid-amino acid ligase activity"/>
    <property type="evidence" value="ECO:0007669"/>
    <property type="project" value="InterPro"/>
</dbReference>
<evidence type="ECO:0000256" key="3">
    <source>
        <dbReference type="ARBA" id="ARBA00022840"/>
    </source>
</evidence>
<dbReference type="InterPro" id="IPR004101">
    <property type="entry name" value="Mur_ligase_C"/>
</dbReference>
<organism evidence="6 7">
    <name type="scientific">Candidatus Berkelbacteria bacterium Licking1014_7</name>
    <dbReference type="NCBI Taxonomy" id="2017147"/>
    <lineage>
        <taxon>Bacteria</taxon>
        <taxon>Candidatus Berkelbacteria</taxon>
    </lineage>
</organism>
<dbReference type="Gene3D" id="3.40.1190.10">
    <property type="entry name" value="Mur-like, catalytic domain"/>
    <property type="match status" value="1"/>
</dbReference>
<feature type="domain" description="Mur ligase central" evidence="5">
    <location>
        <begin position="11"/>
        <end position="62"/>
    </location>
</feature>
<feature type="domain" description="Mur ligase C-terminal" evidence="4">
    <location>
        <begin position="211"/>
        <end position="328"/>
    </location>
</feature>
<sequence>MARFKPEIIAITGPAGKTSTKEMVYAVLKIAEKRLGKIGKSHGNLNTKFGIPLAILQIKTKEPGAIKWLFLSLWALLKFFLFQLKIIAYPKILVLEVGADQKGDLAEIVKELAPKIGALTNVGPAHLEFFKNTDELMKEKMSVMQSLPADGLAILPSQGLKREWIDDIKATKRFFDVQDLAGVARQVADYYRLNGKEVSAGLKMATKISQRLNVISSARGYKIIDDTYNANPVSVPAALIFLQKAEKEIRAKRKIVVLADMLELGSGSKKWHQKIGKMVKKQVDLFVSYGDLARYYQAPYYFDSKEKLTQFLLGTLMPGDIILVKGSRGMKMEEVVEKLIDNPKPKIII</sequence>
<proteinExistence type="predicted"/>
<dbReference type="PANTHER" id="PTHR43024">
    <property type="entry name" value="UDP-N-ACETYLMURAMOYL-TRIPEPTIDE--D-ALANYL-D-ALANINE LIGASE"/>
    <property type="match status" value="1"/>
</dbReference>
<evidence type="ECO:0000313" key="7">
    <source>
        <dbReference type="Proteomes" id="UP000315689"/>
    </source>
</evidence>